<evidence type="ECO:0000259" key="1">
    <source>
        <dbReference type="Pfam" id="PF14420"/>
    </source>
</evidence>
<dbReference type="OrthoDB" id="194358at2759"/>
<proteinExistence type="predicted"/>
<evidence type="ECO:0000313" key="2">
    <source>
        <dbReference type="EMBL" id="CAG8412526.1"/>
    </source>
</evidence>
<reference evidence="2" key="1">
    <citation type="submission" date="2021-07" db="EMBL/GenBank/DDBJ databases">
        <authorList>
            <person name="Branca A.L. A."/>
        </authorList>
    </citation>
    <scope>NUCLEOTIDE SEQUENCE</scope>
</reference>
<gene>
    <name evidence="2" type="ORF">PSALAMII_LOCUS9333</name>
</gene>
<dbReference type="Proteomes" id="UP001152646">
    <property type="component" value="Unassembled WGS sequence"/>
</dbReference>
<name>A0A9W4JQ09_9EURO</name>
<organism evidence="2 3">
    <name type="scientific">Penicillium salamii</name>
    <dbReference type="NCBI Taxonomy" id="1612424"/>
    <lineage>
        <taxon>Eukaryota</taxon>
        <taxon>Fungi</taxon>
        <taxon>Dikarya</taxon>
        <taxon>Ascomycota</taxon>
        <taxon>Pezizomycotina</taxon>
        <taxon>Eurotiomycetes</taxon>
        <taxon>Eurotiomycetidae</taxon>
        <taxon>Eurotiales</taxon>
        <taxon>Aspergillaceae</taxon>
        <taxon>Penicillium</taxon>
    </lineage>
</organism>
<dbReference type="Pfam" id="PF14420">
    <property type="entry name" value="Clr5"/>
    <property type="match status" value="1"/>
</dbReference>
<protein>
    <recommendedName>
        <fullName evidence="1">Clr5 domain-containing protein</fullName>
    </recommendedName>
</protein>
<dbReference type="EMBL" id="CAJVPA010000220">
    <property type="protein sequence ID" value="CAG8412526.1"/>
    <property type="molecule type" value="Genomic_DNA"/>
</dbReference>
<dbReference type="AlphaFoldDB" id="A0A9W4JQ09"/>
<accession>A0A9W4JQ09</accession>
<feature type="domain" description="Clr5" evidence="1">
    <location>
        <begin position="6"/>
        <end position="37"/>
    </location>
</feature>
<comment type="caution">
    <text evidence="2">The sequence shown here is derived from an EMBL/GenBank/DDBJ whole genome shotgun (WGS) entry which is preliminary data.</text>
</comment>
<dbReference type="InterPro" id="IPR025676">
    <property type="entry name" value="Clr5_dom"/>
</dbReference>
<sequence length="213" mass="24384">MADPGWDNYKSEIERLYIHENMTRDEVVDFMATKHSWSQPRDDQWIARRVAKRKREDNKDSEVFVDGVQIHPAKISRSSYRKGFLTEYSRRGPSPSTPEGYVVATPTSPGIHVLWKSPLPSVQFMRFIQPITSNAFFKFANYPTPRSVSLIPNPSHNVIAISESTTSILMKQLNTIIPWNKLRHPSDMHSASRLSAALQILVPENELGEHENL</sequence>
<evidence type="ECO:0000313" key="3">
    <source>
        <dbReference type="Proteomes" id="UP001152646"/>
    </source>
</evidence>